<name>A0A7J9MKN7_GOSSC</name>
<dbReference type="AlphaFoldDB" id="A0A7J9MKN7"/>
<keyword evidence="1" id="KW-0472">Membrane</keyword>
<proteinExistence type="predicted"/>
<dbReference type="EMBL" id="JABFAF010000011">
    <property type="protein sequence ID" value="MBA0871662.1"/>
    <property type="molecule type" value="Genomic_DNA"/>
</dbReference>
<keyword evidence="3" id="KW-1185">Reference proteome</keyword>
<evidence type="ECO:0000313" key="2">
    <source>
        <dbReference type="EMBL" id="MBA0871662.1"/>
    </source>
</evidence>
<keyword evidence="1" id="KW-0812">Transmembrane</keyword>
<accession>A0A7J9MKN7</accession>
<gene>
    <name evidence="2" type="ORF">Goshw_028734</name>
</gene>
<dbReference type="Proteomes" id="UP000593576">
    <property type="component" value="Unassembled WGS sequence"/>
</dbReference>
<evidence type="ECO:0000256" key="1">
    <source>
        <dbReference type="SAM" id="Phobius"/>
    </source>
</evidence>
<dbReference type="PANTHER" id="PTHR36063">
    <property type="entry name" value="ARABIDOPSIS THALIANA GENOMIC DNA, CHROMOSOME 5, P1 CLONE:MOK16"/>
    <property type="match status" value="1"/>
</dbReference>
<sequence length="111" mass="12598">MAKDIRYMQELGEVAPSLVIYHHKSSSCPRLEPIAEEECGNVEVLKKRVFVLLPVLLSLSVSVFLYSRDGSGNLIIGKYLERFCVDKIQYHTLGIAAEHQAKILKLSWIPR</sequence>
<dbReference type="PANTHER" id="PTHR36063:SF3">
    <property type="entry name" value="PROTEIN, PUTATIVE-RELATED"/>
    <property type="match status" value="1"/>
</dbReference>
<feature type="transmembrane region" description="Helical" evidence="1">
    <location>
        <begin position="49"/>
        <end position="67"/>
    </location>
</feature>
<dbReference type="OrthoDB" id="1044997at2759"/>
<reference evidence="2 3" key="1">
    <citation type="journal article" date="2019" name="Genome Biol. Evol.">
        <title>Insights into the evolution of the New World diploid cottons (Gossypium, subgenus Houzingenia) based on genome sequencing.</title>
        <authorList>
            <person name="Grover C.E."/>
            <person name="Arick M.A. 2nd"/>
            <person name="Thrash A."/>
            <person name="Conover J.L."/>
            <person name="Sanders W.S."/>
            <person name="Peterson D.G."/>
            <person name="Frelichowski J.E."/>
            <person name="Scheffler J.A."/>
            <person name="Scheffler B.E."/>
            <person name="Wendel J.F."/>
        </authorList>
    </citation>
    <scope>NUCLEOTIDE SEQUENCE [LARGE SCALE GENOMIC DNA]</scope>
    <source>
        <strain evidence="2">1</strain>
        <tissue evidence="2">Leaf</tissue>
    </source>
</reference>
<organism evidence="2 3">
    <name type="scientific">Gossypium schwendimanii</name>
    <name type="common">Cotton</name>
    <dbReference type="NCBI Taxonomy" id="34291"/>
    <lineage>
        <taxon>Eukaryota</taxon>
        <taxon>Viridiplantae</taxon>
        <taxon>Streptophyta</taxon>
        <taxon>Embryophyta</taxon>
        <taxon>Tracheophyta</taxon>
        <taxon>Spermatophyta</taxon>
        <taxon>Magnoliopsida</taxon>
        <taxon>eudicotyledons</taxon>
        <taxon>Gunneridae</taxon>
        <taxon>Pentapetalae</taxon>
        <taxon>rosids</taxon>
        <taxon>malvids</taxon>
        <taxon>Malvales</taxon>
        <taxon>Malvaceae</taxon>
        <taxon>Malvoideae</taxon>
        <taxon>Gossypium</taxon>
    </lineage>
</organism>
<protein>
    <submittedName>
        <fullName evidence="2">Uncharacterized protein</fullName>
    </submittedName>
</protein>
<evidence type="ECO:0000313" key="3">
    <source>
        <dbReference type="Proteomes" id="UP000593576"/>
    </source>
</evidence>
<comment type="caution">
    <text evidence="2">The sequence shown here is derived from an EMBL/GenBank/DDBJ whole genome shotgun (WGS) entry which is preliminary data.</text>
</comment>
<keyword evidence="1" id="KW-1133">Transmembrane helix</keyword>